<dbReference type="PROSITE" id="PS51133">
    <property type="entry name" value="ZF_TFIIS_2"/>
    <property type="match status" value="1"/>
</dbReference>
<accession>A0A1Y2GJZ2</accession>
<dbReference type="PROSITE" id="PS00466">
    <property type="entry name" value="ZF_TFIIS_1"/>
    <property type="match status" value="1"/>
</dbReference>
<evidence type="ECO:0000256" key="2">
    <source>
        <dbReference type="ARBA" id="ARBA00022478"/>
    </source>
</evidence>
<dbReference type="AlphaFoldDB" id="A0A1Y2GJZ2"/>
<dbReference type="STRING" id="64571.A0A1Y2GJZ2"/>
<dbReference type="PANTHER" id="PTHR11239">
    <property type="entry name" value="DNA-DIRECTED RNA POLYMERASE"/>
    <property type="match status" value="1"/>
</dbReference>
<dbReference type="InParanoid" id="A0A1Y2GJZ2"/>
<dbReference type="InterPro" id="IPR034014">
    <property type="entry name" value="Zn_ribbon_RPC11_C"/>
</dbReference>
<keyword evidence="14" id="KW-1185">Reference proteome</keyword>
<feature type="binding site" evidence="9">
    <location>
        <position position="96"/>
    </location>
    <ligand>
        <name>Zn(2+)</name>
        <dbReference type="ChEBI" id="CHEBI:29105"/>
        <label>2</label>
    </ligand>
</feature>
<dbReference type="GO" id="GO:0003899">
    <property type="term" value="F:DNA-directed RNA polymerase activity"/>
    <property type="evidence" value="ECO:0007669"/>
    <property type="project" value="EnsemblFungi"/>
</dbReference>
<evidence type="ECO:0000256" key="1">
    <source>
        <dbReference type="ARBA" id="ARBA00004123"/>
    </source>
</evidence>
<keyword evidence="3 9" id="KW-0479">Metal-binding</keyword>
<dbReference type="GO" id="GO:0003676">
    <property type="term" value="F:nucleic acid binding"/>
    <property type="evidence" value="ECO:0007669"/>
    <property type="project" value="InterPro"/>
</dbReference>
<keyword evidence="4 10" id="KW-0863">Zinc-finger</keyword>
<protein>
    <recommendedName>
        <fullName evidence="8">DNA-directed RNA polymerase subunit</fullName>
    </recommendedName>
</protein>
<feature type="binding site" evidence="9">
    <location>
        <position position="7"/>
    </location>
    <ligand>
        <name>Zn(2+)</name>
        <dbReference type="ChEBI" id="CHEBI:29105"/>
        <label>1</label>
    </ligand>
</feature>
<dbReference type="SMART" id="SM00440">
    <property type="entry name" value="ZnF_C2C2"/>
    <property type="match status" value="1"/>
</dbReference>
<reference evidence="13 14" key="1">
    <citation type="submission" date="2016-07" db="EMBL/GenBank/DDBJ databases">
        <title>Pervasive Adenine N6-methylation of Active Genes in Fungi.</title>
        <authorList>
            <consortium name="DOE Joint Genome Institute"/>
            <person name="Mondo S.J."/>
            <person name="Dannebaum R.O."/>
            <person name="Kuo R.C."/>
            <person name="Labutti K."/>
            <person name="Haridas S."/>
            <person name="Kuo A."/>
            <person name="Salamov A."/>
            <person name="Ahrendt S.R."/>
            <person name="Lipzen A."/>
            <person name="Sullivan W."/>
            <person name="Andreopoulos W.B."/>
            <person name="Clum A."/>
            <person name="Lindquist E."/>
            <person name="Daum C."/>
            <person name="Ramamoorthy G.K."/>
            <person name="Gryganskyi A."/>
            <person name="Culley D."/>
            <person name="Magnuson J.K."/>
            <person name="James T.Y."/>
            <person name="O'Malley M.A."/>
            <person name="Stajich J.E."/>
            <person name="Spatafora J.W."/>
            <person name="Visel A."/>
            <person name="Grigoriev I.V."/>
        </authorList>
    </citation>
    <scope>NUCLEOTIDE SEQUENCE [LARGE SCALE GENOMIC DNA]</scope>
    <source>
        <strain evidence="13 14">NRRL 3116</strain>
    </source>
</reference>
<dbReference type="Gene3D" id="2.20.25.10">
    <property type="match status" value="1"/>
</dbReference>
<evidence type="ECO:0000256" key="11">
    <source>
        <dbReference type="RuleBase" id="RU003474"/>
    </source>
</evidence>
<comment type="subcellular location">
    <subcellularLocation>
        <location evidence="1 8">Nucleus</location>
    </subcellularLocation>
</comment>
<keyword evidence="6 8" id="KW-0804">Transcription</keyword>
<dbReference type="Proteomes" id="UP000193648">
    <property type="component" value="Unassembled WGS sequence"/>
</dbReference>
<dbReference type="RefSeq" id="XP_021880316.1">
    <property type="nucleotide sequence ID" value="XM_022022094.1"/>
</dbReference>
<keyword evidence="7 8" id="KW-0539">Nucleus</keyword>
<evidence type="ECO:0000256" key="6">
    <source>
        <dbReference type="ARBA" id="ARBA00023163"/>
    </source>
</evidence>
<dbReference type="SUPFAM" id="SSF57783">
    <property type="entry name" value="Zinc beta-ribbon"/>
    <property type="match status" value="1"/>
</dbReference>
<dbReference type="GO" id="GO:0005666">
    <property type="term" value="C:RNA polymerase III complex"/>
    <property type="evidence" value="ECO:0007669"/>
    <property type="project" value="EnsemblFungi"/>
</dbReference>
<dbReference type="Pfam" id="PF01096">
    <property type="entry name" value="Zn_ribbon_TFIIS"/>
    <property type="match status" value="1"/>
</dbReference>
<keyword evidence="2 8" id="KW-0240">DNA-directed RNA polymerase</keyword>
<comment type="function">
    <text evidence="8">DNA-dependent RNA polymerase catalyzes the transcription of DNA into RNA using the four ribonucleoside triphosphates as substrates.</text>
</comment>
<evidence type="ECO:0000313" key="14">
    <source>
        <dbReference type="Proteomes" id="UP000193648"/>
    </source>
</evidence>
<dbReference type="FunCoup" id="A0A1Y2GJZ2">
    <property type="interactions" value="217"/>
</dbReference>
<dbReference type="CDD" id="cd10509">
    <property type="entry name" value="Zn-ribbon_RPC11"/>
    <property type="match status" value="1"/>
</dbReference>
<evidence type="ECO:0000256" key="8">
    <source>
        <dbReference type="PIRNR" id="PIRNR005586"/>
    </source>
</evidence>
<dbReference type="GeneID" id="33563938"/>
<evidence type="ECO:0000256" key="5">
    <source>
        <dbReference type="ARBA" id="ARBA00022833"/>
    </source>
</evidence>
<dbReference type="GO" id="GO:0042797">
    <property type="term" value="P:tRNA transcription by RNA polymerase III"/>
    <property type="evidence" value="ECO:0007669"/>
    <property type="project" value="EnsemblFungi"/>
</dbReference>
<feature type="binding site" evidence="9">
    <location>
        <position position="101"/>
    </location>
    <ligand>
        <name>Zn(2+)</name>
        <dbReference type="ChEBI" id="CHEBI:29105"/>
        <label>2</label>
    </ligand>
</feature>
<dbReference type="EMBL" id="MCFF01000024">
    <property type="protein sequence ID" value="ORZ12967.1"/>
    <property type="molecule type" value="Genomic_DNA"/>
</dbReference>
<dbReference type="SMART" id="SM00661">
    <property type="entry name" value="RPOL9"/>
    <property type="match status" value="1"/>
</dbReference>
<dbReference type="PANTHER" id="PTHR11239:SF12">
    <property type="entry name" value="DNA-DIRECTED RNA POLYMERASE III SUBUNIT RPC10"/>
    <property type="match status" value="1"/>
</dbReference>
<organism evidence="13 14">
    <name type="scientific">Lobosporangium transversale</name>
    <dbReference type="NCBI Taxonomy" id="64571"/>
    <lineage>
        <taxon>Eukaryota</taxon>
        <taxon>Fungi</taxon>
        <taxon>Fungi incertae sedis</taxon>
        <taxon>Mucoromycota</taxon>
        <taxon>Mortierellomycotina</taxon>
        <taxon>Mortierellomycetes</taxon>
        <taxon>Mortierellales</taxon>
        <taxon>Mortierellaceae</taxon>
        <taxon>Lobosporangium</taxon>
    </lineage>
</organism>
<evidence type="ECO:0000256" key="10">
    <source>
        <dbReference type="PIRSR" id="PIRSR005586-2"/>
    </source>
</evidence>
<dbReference type="PIRSF" id="PIRSF005586">
    <property type="entry name" value="RNApol_RpoM"/>
    <property type="match status" value="1"/>
</dbReference>
<dbReference type="GO" id="GO:0006386">
    <property type="term" value="P:termination of RNA polymerase III transcription"/>
    <property type="evidence" value="ECO:0007669"/>
    <property type="project" value="EnsemblFungi"/>
</dbReference>
<feature type="binding site" evidence="9">
    <location>
        <position position="4"/>
    </location>
    <ligand>
        <name>Zn(2+)</name>
        <dbReference type="ChEBI" id="CHEBI:29105"/>
        <label>1</label>
    </ligand>
</feature>
<dbReference type="OrthoDB" id="282152at2759"/>
<dbReference type="GO" id="GO:0006384">
    <property type="term" value="P:transcription initiation at RNA polymerase III promoter"/>
    <property type="evidence" value="ECO:0007669"/>
    <property type="project" value="EnsemblFungi"/>
</dbReference>
<feature type="binding site" evidence="9">
    <location>
        <position position="24"/>
    </location>
    <ligand>
        <name>Zn(2+)</name>
        <dbReference type="ChEBI" id="CHEBI:29105"/>
        <label>1</label>
    </ligand>
</feature>
<evidence type="ECO:0000256" key="7">
    <source>
        <dbReference type="ARBA" id="ARBA00023242"/>
    </source>
</evidence>
<sequence>MYFCPNCSNLLLVQSDGAQQQLYCQTCPYIYPIVKTIVQRKALERKQVDDVLGGDDAWANVDQTEASCPRCEHDRAYYMQIQTRSADEPMTTFYKCCDLKCGWQWKE</sequence>
<dbReference type="InterPro" id="IPR001222">
    <property type="entry name" value="Znf_TFIIS"/>
</dbReference>
<feature type="domain" description="TFIIS-type" evidence="12">
    <location>
        <begin position="64"/>
        <end position="106"/>
    </location>
</feature>
<feature type="binding site" evidence="9">
    <location>
        <position position="68"/>
    </location>
    <ligand>
        <name>Zn(2+)</name>
        <dbReference type="ChEBI" id="CHEBI:29105"/>
        <label>2</label>
    </ligand>
</feature>
<dbReference type="GO" id="GO:0008270">
    <property type="term" value="F:zinc ion binding"/>
    <property type="evidence" value="ECO:0007669"/>
    <property type="project" value="UniProtKB-KW"/>
</dbReference>
<evidence type="ECO:0000256" key="9">
    <source>
        <dbReference type="PIRSR" id="PIRSR005586-1"/>
    </source>
</evidence>
<dbReference type="FunFam" id="2.20.25.10:FF:000005">
    <property type="entry name" value="DNA-directed RNA polymerase subunit"/>
    <property type="match status" value="1"/>
</dbReference>
<dbReference type="InterPro" id="IPR001529">
    <property type="entry name" value="Zn_ribbon_RPB9"/>
</dbReference>
<evidence type="ECO:0000256" key="4">
    <source>
        <dbReference type="ARBA" id="ARBA00022771"/>
    </source>
</evidence>
<comment type="similarity">
    <text evidence="8 11">Belongs to the archaeal rpoM/eukaryotic RPA12/RPB9/RPC11 RNA polymerase family.</text>
</comment>
<dbReference type="GO" id="GO:0042780">
    <property type="term" value="P:tRNA 3'-end processing"/>
    <property type="evidence" value="ECO:0007669"/>
    <property type="project" value="EnsemblFungi"/>
</dbReference>
<keyword evidence="5 9" id="KW-0862">Zinc</keyword>
<evidence type="ECO:0000256" key="3">
    <source>
        <dbReference type="ARBA" id="ARBA00022723"/>
    </source>
</evidence>
<evidence type="ECO:0000313" key="13">
    <source>
        <dbReference type="EMBL" id="ORZ12967.1"/>
    </source>
</evidence>
<gene>
    <name evidence="13" type="ORF">BCR41DRAFT_337893</name>
</gene>
<dbReference type="Pfam" id="PF02150">
    <property type="entry name" value="Zn_ribbon_RPB9"/>
    <property type="match status" value="1"/>
</dbReference>
<feature type="binding site" evidence="9">
    <location>
        <position position="27"/>
    </location>
    <ligand>
        <name>Zn(2+)</name>
        <dbReference type="ChEBI" id="CHEBI:29105"/>
        <label>1</label>
    </ligand>
</feature>
<name>A0A1Y2GJZ2_9FUNG</name>
<feature type="zinc finger region" description="C4-type" evidence="10">
    <location>
        <begin position="4"/>
        <end position="27"/>
    </location>
</feature>
<evidence type="ECO:0000259" key="12">
    <source>
        <dbReference type="PROSITE" id="PS51133"/>
    </source>
</evidence>
<feature type="binding site" evidence="9">
    <location>
        <position position="71"/>
    </location>
    <ligand>
        <name>Zn(2+)</name>
        <dbReference type="ChEBI" id="CHEBI:29105"/>
        <label>2</label>
    </ligand>
</feature>
<proteinExistence type="inferred from homology"/>
<comment type="caution">
    <text evidence="13">The sequence shown here is derived from an EMBL/GenBank/DDBJ whole genome shotgun (WGS) entry which is preliminary data.</text>
</comment>
<dbReference type="InterPro" id="IPR012164">
    <property type="entry name" value="Rpa12/Rpb9/Rpc10/TFS"/>
</dbReference>